<name>A0ACC2TCM0_9FUNG</name>
<protein>
    <submittedName>
        <fullName evidence="1">Uncharacterized protein</fullName>
    </submittedName>
</protein>
<gene>
    <name evidence="1" type="ORF">DSO57_1029956</name>
</gene>
<dbReference type="Proteomes" id="UP001165960">
    <property type="component" value="Unassembled WGS sequence"/>
</dbReference>
<dbReference type="EMBL" id="QTSX02003042">
    <property type="protein sequence ID" value="KAJ9072176.1"/>
    <property type="molecule type" value="Genomic_DNA"/>
</dbReference>
<comment type="caution">
    <text evidence="1">The sequence shown here is derived from an EMBL/GenBank/DDBJ whole genome shotgun (WGS) entry which is preliminary data.</text>
</comment>
<evidence type="ECO:0000313" key="2">
    <source>
        <dbReference type="Proteomes" id="UP001165960"/>
    </source>
</evidence>
<keyword evidence="2" id="KW-1185">Reference proteome</keyword>
<accession>A0ACC2TCM0</accession>
<sequence>MICQSSPGSILDILKKRGWAIFIECATTDFGFFEIRIILTSQGIDKSSDIIDIVMQTIELIRDKCTKKQYFVEFRKLYKMKWLSDIEEKAVDQVKGLANLMHYVHPNNTLFYYKFYKFKDILNTMRRENLR</sequence>
<organism evidence="1 2">
    <name type="scientific">Entomophthora muscae</name>
    <dbReference type="NCBI Taxonomy" id="34485"/>
    <lineage>
        <taxon>Eukaryota</taxon>
        <taxon>Fungi</taxon>
        <taxon>Fungi incertae sedis</taxon>
        <taxon>Zoopagomycota</taxon>
        <taxon>Entomophthoromycotina</taxon>
        <taxon>Entomophthoromycetes</taxon>
        <taxon>Entomophthorales</taxon>
        <taxon>Entomophthoraceae</taxon>
        <taxon>Entomophthora</taxon>
    </lineage>
</organism>
<reference evidence="1" key="1">
    <citation type="submission" date="2022-04" db="EMBL/GenBank/DDBJ databases">
        <title>Genome of the entomopathogenic fungus Entomophthora muscae.</title>
        <authorList>
            <person name="Elya C."/>
            <person name="Lovett B.R."/>
            <person name="Lee E."/>
            <person name="Macias A.M."/>
            <person name="Hajek A.E."/>
            <person name="De Bivort B.L."/>
            <person name="Kasson M.T."/>
            <person name="De Fine Licht H.H."/>
            <person name="Stajich J.E."/>
        </authorList>
    </citation>
    <scope>NUCLEOTIDE SEQUENCE</scope>
    <source>
        <strain evidence="1">Berkeley</strain>
    </source>
</reference>
<proteinExistence type="predicted"/>
<evidence type="ECO:0000313" key="1">
    <source>
        <dbReference type="EMBL" id="KAJ9072176.1"/>
    </source>
</evidence>